<dbReference type="InterPro" id="IPR002885">
    <property type="entry name" value="PPR_rpt"/>
</dbReference>
<reference evidence="3 4" key="1">
    <citation type="journal article" date="2023" name="Hortic Res">
        <title>Pangenome of water caltrop reveals structural variations and asymmetric subgenome divergence after allopolyploidization.</title>
        <authorList>
            <person name="Zhang X."/>
            <person name="Chen Y."/>
            <person name="Wang L."/>
            <person name="Yuan Y."/>
            <person name="Fang M."/>
            <person name="Shi L."/>
            <person name="Lu R."/>
            <person name="Comes H.P."/>
            <person name="Ma Y."/>
            <person name="Chen Y."/>
            <person name="Huang G."/>
            <person name="Zhou Y."/>
            <person name="Zheng Z."/>
            <person name="Qiu Y."/>
        </authorList>
    </citation>
    <scope>NUCLEOTIDE SEQUENCE [LARGE SCALE GENOMIC DNA]</scope>
    <source>
        <tissue evidence="3">Roots</tissue>
    </source>
</reference>
<evidence type="ECO:0008006" key="5">
    <source>
        <dbReference type="Google" id="ProtNLM"/>
    </source>
</evidence>
<protein>
    <recommendedName>
        <fullName evidence="5">Pentatricopeptide repeat-containing protein</fullName>
    </recommendedName>
</protein>
<dbReference type="AlphaFoldDB" id="A0AAN7GXY5"/>
<evidence type="ECO:0000313" key="4">
    <source>
        <dbReference type="Proteomes" id="UP001345219"/>
    </source>
</evidence>
<dbReference type="GO" id="GO:0003723">
    <property type="term" value="F:RNA binding"/>
    <property type="evidence" value="ECO:0007669"/>
    <property type="project" value="InterPro"/>
</dbReference>
<dbReference type="InterPro" id="IPR011990">
    <property type="entry name" value="TPR-like_helical_dom_sf"/>
</dbReference>
<dbReference type="Pfam" id="PF01535">
    <property type="entry name" value="PPR"/>
    <property type="match status" value="4"/>
</dbReference>
<dbReference type="Gene3D" id="1.25.40.10">
    <property type="entry name" value="Tetratricopeptide repeat domain"/>
    <property type="match status" value="4"/>
</dbReference>
<sequence>MCEPNLEWSGVLRPRPLSSGFQSPTVASKLISRYTELKDLAGAASVFASLHEPNTVLWNLIIKAHVDLGTPREGLVLYRRMRESGIAHDLFTFPTVNRAVSAVNGDATCAGMVHAAAMKMGFASDIYFCNTMIDAYCKVRMADCAAQVFDRMPHRDLVSWTIMISGWLSGGNAAAAIGFFNAMRFEFVPNSVTMITLLQGCCCLESWSLGRQLHGLVMKSGLLWDAFVRNSVLRMYARGGKFEEVELFSNELDEKDIVSVNILISFYSSQGDAERVAILFNDVQQRGPLEAETVCSVITSLANHGGNLTEGEKLHCLALKSGLCDFVLRTSLLDFYSKLGQLGYSVKIFAEIPHISSITWNAMMSSFIANGHFVEAIGIFHKMQSLGVEPGPEIFGSLIGACSYIGALQSGTLKNLRSACFSIREGVVR</sequence>
<feature type="repeat" description="PPR" evidence="2">
    <location>
        <begin position="125"/>
        <end position="159"/>
    </location>
</feature>
<proteinExistence type="predicted"/>
<evidence type="ECO:0000256" key="2">
    <source>
        <dbReference type="PROSITE-ProRule" id="PRU00708"/>
    </source>
</evidence>
<gene>
    <name evidence="3" type="ORF">SAY87_012516</name>
</gene>
<keyword evidence="4" id="KW-1185">Reference proteome</keyword>
<feature type="repeat" description="PPR" evidence="2">
    <location>
        <begin position="356"/>
        <end position="390"/>
    </location>
</feature>
<comment type="caution">
    <text evidence="3">The sequence shown here is derived from an EMBL/GenBank/DDBJ whole genome shotgun (WGS) entry which is preliminary data.</text>
</comment>
<feature type="repeat" description="PPR" evidence="2">
    <location>
        <begin position="54"/>
        <end position="88"/>
    </location>
</feature>
<dbReference type="FunFam" id="1.25.40.10:FF:000344">
    <property type="entry name" value="Pentatricopeptide repeat-containing protein"/>
    <property type="match status" value="1"/>
</dbReference>
<evidence type="ECO:0000256" key="1">
    <source>
        <dbReference type="ARBA" id="ARBA00022737"/>
    </source>
</evidence>
<name>A0AAN7GXY5_9MYRT</name>
<dbReference type="EMBL" id="JAXIOK010000021">
    <property type="protein sequence ID" value="KAK4746204.1"/>
    <property type="molecule type" value="Genomic_DNA"/>
</dbReference>
<organism evidence="3 4">
    <name type="scientific">Trapa incisa</name>
    <dbReference type="NCBI Taxonomy" id="236973"/>
    <lineage>
        <taxon>Eukaryota</taxon>
        <taxon>Viridiplantae</taxon>
        <taxon>Streptophyta</taxon>
        <taxon>Embryophyta</taxon>
        <taxon>Tracheophyta</taxon>
        <taxon>Spermatophyta</taxon>
        <taxon>Magnoliopsida</taxon>
        <taxon>eudicotyledons</taxon>
        <taxon>Gunneridae</taxon>
        <taxon>Pentapetalae</taxon>
        <taxon>rosids</taxon>
        <taxon>malvids</taxon>
        <taxon>Myrtales</taxon>
        <taxon>Lythraceae</taxon>
        <taxon>Trapa</taxon>
    </lineage>
</organism>
<dbReference type="NCBIfam" id="TIGR00756">
    <property type="entry name" value="PPR"/>
    <property type="match status" value="2"/>
</dbReference>
<dbReference type="Proteomes" id="UP001345219">
    <property type="component" value="Chromosome 10"/>
</dbReference>
<dbReference type="PANTHER" id="PTHR47926">
    <property type="entry name" value="PENTATRICOPEPTIDE REPEAT-CONTAINING PROTEIN"/>
    <property type="match status" value="1"/>
</dbReference>
<accession>A0AAN7GXY5</accession>
<dbReference type="Pfam" id="PF13041">
    <property type="entry name" value="PPR_2"/>
    <property type="match status" value="1"/>
</dbReference>
<evidence type="ECO:0000313" key="3">
    <source>
        <dbReference type="EMBL" id="KAK4746204.1"/>
    </source>
</evidence>
<dbReference type="PROSITE" id="PS51375">
    <property type="entry name" value="PPR"/>
    <property type="match status" value="3"/>
</dbReference>
<dbReference type="InterPro" id="IPR046960">
    <property type="entry name" value="PPR_At4g14850-like_plant"/>
</dbReference>
<dbReference type="GO" id="GO:0009451">
    <property type="term" value="P:RNA modification"/>
    <property type="evidence" value="ECO:0007669"/>
    <property type="project" value="InterPro"/>
</dbReference>
<dbReference type="PANTHER" id="PTHR47926:SF359">
    <property type="entry name" value="PENTACOTRIPEPTIDE-REPEAT REGION OF PRORP DOMAIN-CONTAINING PROTEIN"/>
    <property type="match status" value="1"/>
</dbReference>
<keyword evidence="1" id="KW-0677">Repeat</keyword>